<evidence type="ECO:0000313" key="3">
    <source>
        <dbReference type="Proteomes" id="UP001208570"/>
    </source>
</evidence>
<dbReference type="PROSITE" id="PS51465">
    <property type="entry name" value="KAZAL_2"/>
    <property type="match status" value="1"/>
</dbReference>
<name>A0AAD9KG06_9ANNE</name>
<dbReference type="CDD" id="cd00104">
    <property type="entry name" value="KAZAL_FS"/>
    <property type="match status" value="1"/>
</dbReference>
<organism evidence="2 3">
    <name type="scientific">Paralvinella palmiformis</name>
    <dbReference type="NCBI Taxonomy" id="53620"/>
    <lineage>
        <taxon>Eukaryota</taxon>
        <taxon>Metazoa</taxon>
        <taxon>Spiralia</taxon>
        <taxon>Lophotrochozoa</taxon>
        <taxon>Annelida</taxon>
        <taxon>Polychaeta</taxon>
        <taxon>Sedentaria</taxon>
        <taxon>Canalipalpata</taxon>
        <taxon>Terebellida</taxon>
        <taxon>Terebelliformia</taxon>
        <taxon>Alvinellidae</taxon>
        <taxon>Paralvinella</taxon>
    </lineage>
</organism>
<evidence type="ECO:0000259" key="1">
    <source>
        <dbReference type="PROSITE" id="PS51465"/>
    </source>
</evidence>
<sequence>MRCLYKVVVVVISLEDISPVRNKYWTTLGKQTLVVLSIKNICQQNYFTCKGLCSENLFFPSAASLRHDEAVRFDLLVSGSNVDDYEKGECPHTQDRRQMCPCNRKYEPVCASGITYSNACVARCNHEVDITPGRC</sequence>
<dbReference type="AlphaFoldDB" id="A0AAD9KG06"/>
<dbReference type="InterPro" id="IPR002350">
    <property type="entry name" value="Kazal_dom"/>
</dbReference>
<dbReference type="Proteomes" id="UP001208570">
    <property type="component" value="Unassembled WGS sequence"/>
</dbReference>
<feature type="domain" description="Kazal-like" evidence="1">
    <location>
        <begin position="84"/>
        <end position="135"/>
    </location>
</feature>
<dbReference type="EMBL" id="JAODUP010000004">
    <property type="protein sequence ID" value="KAK2170085.1"/>
    <property type="molecule type" value="Genomic_DNA"/>
</dbReference>
<proteinExistence type="predicted"/>
<gene>
    <name evidence="2" type="ORF">LSH36_4g01024</name>
</gene>
<dbReference type="SUPFAM" id="SSF100895">
    <property type="entry name" value="Kazal-type serine protease inhibitors"/>
    <property type="match status" value="1"/>
</dbReference>
<dbReference type="InterPro" id="IPR036058">
    <property type="entry name" value="Kazal_dom_sf"/>
</dbReference>
<dbReference type="Gene3D" id="3.30.60.30">
    <property type="match status" value="1"/>
</dbReference>
<evidence type="ECO:0000313" key="2">
    <source>
        <dbReference type="EMBL" id="KAK2170085.1"/>
    </source>
</evidence>
<protein>
    <recommendedName>
        <fullName evidence="1">Kazal-like domain-containing protein</fullName>
    </recommendedName>
</protein>
<dbReference type="Pfam" id="PF00050">
    <property type="entry name" value="Kazal_1"/>
    <property type="match status" value="1"/>
</dbReference>
<comment type="caution">
    <text evidence="2">The sequence shown here is derived from an EMBL/GenBank/DDBJ whole genome shotgun (WGS) entry which is preliminary data.</text>
</comment>
<reference evidence="2" key="1">
    <citation type="journal article" date="2023" name="Mol. Biol. Evol.">
        <title>Third-Generation Sequencing Reveals the Adaptive Role of the Epigenome in Three Deep-Sea Polychaetes.</title>
        <authorList>
            <person name="Perez M."/>
            <person name="Aroh O."/>
            <person name="Sun Y."/>
            <person name="Lan Y."/>
            <person name="Juniper S.K."/>
            <person name="Young C.R."/>
            <person name="Angers B."/>
            <person name="Qian P.Y."/>
        </authorList>
    </citation>
    <scope>NUCLEOTIDE SEQUENCE</scope>
    <source>
        <strain evidence="2">P08H-3</strain>
    </source>
</reference>
<keyword evidence="3" id="KW-1185">Reference proteome</keyword>
<accession>A0AAD9KG06</accession>